<organism evidence="2 3">
    <name type="scientific">Arachis hypogaea</name>
    <name type="common">Peanut</name>
    <dbReference type="NCBI Taxonomy" id="3818"/>
    <lineage>
        <taxon>Eukaryota</taxon>
        <taxon>Viridiplantae</taxon>
        <taxon>Streptophyta</taxon>
        <taxon>Embryophyta</taxon>
        <taxon>Tracheophyta</taxon>
        <taxon>Spermatophyta</taxon>
        <taxon>Magnoliopsida</taxon>
        <taxon>eudicotyledons</taxon>
        <taxon>Gunneridae</taxon>
        <taxon>Pentapetalae</taxon>
        <taxon>rosids</taxon>
        <taxon>fabids</taxon>
        <taxon>Fabales</taxon>
        <taxon>Fabaceae</taxon>
        <taxon>Papilionoideae</taxon>
        <taxon>50 kb inversion clade</taxon>
        <taxon>dalbergioids sensu lato</taxon>
        <taxon>Dalbergieae</taxon>
        <taxon>Pterocarpus clade</taxon>
        <taxon>Arachis</taxon>
    </lineage>
</organism>
<dbReference type="GO" id="GO:0004674">
    <property type="term" value="F:protein serine/threonine kinase activity"/>
    <property type="evidence" value="ECO:0007669"/>
    <property type="project" value="TreeGrafter"/>
</dbReference>
<comment type="caution">
    <text evidence="2">The sequence shown here is derived from an EMBL/GenBank/DDBJ whole genome shotgun (WGS) entry which is preliminary data.</text>
</comment>
<dbReference type="EMBL" id="SDMP01000016">
    <property type="protein sequence ID" value="RYR06039.1"/>
    <property type="molecule type" value="Genomic_DNA"/>
</dbReference>
<dbReference type="InterPro" id="IPR051824">
    <property type="entry name" value="LRR_Rcpt-Like_S/T_Kinase"/>
</dbReference>
<evidence type="ECO:0000313" key="2">
    <source>
        <dbReference type="EMBL" id="RYR06039.1"/>
    </source>
</evidence>
<name>A0A444YVS4_ARAHY</name>
<dbReference type="InterPro" id="IPR032675">
    <property type="entry name" value="LRR_dom_sf"/>
</dbReference>
<dbReference type="AlphaFoldDB" id="A0A444YVS4"/>
<accession>A0A444YVS4</accession>
<dbReference type="Gene3D" id="3.80.10.10">
    <property type="entry name" value="Ribonuclease Inhibitor"/>
    <property type="match status" value="1"/>
</dbReference>
<reference evidence="2 3" key="1">
    <citation type="submission" date="2019-01" db="EMBL/GenBank/DDBJ databases">
        <title>Sequencing of cultivated peanut Arachis hypogaea provides insights into genome evolution and oil improvement.</title>
        <authorList>
            <person name="Chen X."/>
        </authorList>
    </citation>
    <scope>NUCLEOTIDE SEQUENCE [LARGE SCALE GENOMIC DNA]</scope>
    <source>
        <strain evidence="3">cv. Fuhuasheng</strain>
        <tissue evidence="2">Leaves</tissue>
    </source>
</reference>
<dbReference type="SUPFAM" id="SSF52058">
    <property type="entry name" value="L domain-like"/>
    <property type="match status" value="1"/>
</dbReference>
<protein>
    <submittedName>
        <fullName evidence="2">Uncharacterized protein</fullName>
    </submittedName>
</protein>
<sequence>MLRIDDLGIKDQTGESCSLDGGAAAREVRVRDEREPPLGDTFEGYDISEGETNKDFTLWQDPTPRAAVHGGSAAAQGPQFLLHSGRHLVRRDADEGRCFLVGSPAISDLRILTLQLDEHGGSPVRVRGDLQARESSVEIPWNQIGVGGLHDGVGCGLDRGAAYMGGGGCVREERSIQLQQPLTALRQHFLCRELTRTAGFHNLRVYQSLKRLSKHEGFLGLYNSLLVNRLSGKIPKHVGNITTLTYLFETSIRMLEANNFSGVVPPELGKLINLQTLILSSNQLTGTYHGTLNFPHHT</sequence>
<dbReference type="PANTHER" id="PTHR48006:SF72">
    <property type="entry name" value="LRR RECEPTOR-LIKE SERINE_THREONINE-PROTEIN KINASE RFK1-RELATED"/>
    <property type="match status" value="1"/>
</dbReference>
<dbReference type="PANTHER" id="PTHR48006">
    <property type="entry name" value="LEUCINE-RICH REPEAT-CONTAINING PROTEIN DDB_G0281931-RELATED"/>
    <property type="match status" value="1"/>
</dbReference>
<gene>
    <name evidence="2" type="ORF">Ahy_B06g085844</name>
</gene>
<dbReference type="GO" id="GO:0016020">
    <property type="term" value="C:membrane"/>
    <property type="evidence" value="ECO:0007669"/>
    <property type="project" value="UniProtKB-SubCell"/>
</dbReference>
<dbReference type="Proteomes" id="UP000289738">
    <property type="component" value="Chromosome B06"/>
</dbReference>
<proteinExistence type="predicted"/>
<evidence type="ECO:0000313" key="3">
    <source>
        <dbReference type="Proteomes" id="UP000289738"/>
    </source>
</evidence>
<evidence type="ECO:0000256" key="1">
    <source>
        <dbReference type="ARBA" id="ARBA00004479"/>
    </source>
</evidence>
<keyword evidence="3" id="KW-1185">Reference proteome</keyword>
<comment type="subcellular location">
    <subcellularLocation>
        <location evidence="1">Membrane</location>
        <topology evidence="1">Single-pass type I membrane protein</topology>
    </subcellularLocation>
</comment>